<dbReference type="AlphaFoldDB" id="A0A1H4G3K8"/>
<gene>
    <name evidence="1" type="ORF">SAMN05660909_04901</name>
</gene>
<dbReference type="STRING" id="408074.SAMN05660909_04901"/>
<protein>
    <submittedName>
        <fullName evidence="1">Uncharacterized protein</fullName>
    </submittedName>
</protein>
<proteinExistence type="predicted"/>
<keyword evidence="2" id="KW-1185">Reference proteome</keyword>
<dbReference type="OrthoDB" id="678805at2"/>
<dbReference type="Proteomes" id="UP000199656">
    <property type="component" value="Unassembled WGS sequence"/>
</dbReference>
<dbReference type="RefSeq" id="WP_089765082.1">
    <property type="nucleotide sequence ID" value="NZ_BKAT01000052.1"/>
</dbReference>
<accession>A0A1H4G3K8</accession>
<dbReference type="EMBL" id="FNRL01000032">
    <property type="protein sequence ID" value="SEB03997.1"/>
    <property type="molecule type" value="Genomic_DNA"/>
</dbReference>
<name>A0A1H4G3K8_9BACT</name>
<organism evidence="1 2">
    <name type="scientific">Chitinophaga terrae</name>
    <name type="common">ex Kim and Jung 2007</name>
    <dbReference type="NCBI Taxonomy" id="408074"/>
    <lineage>
        <taxon>Bacteria</taxon>
        <taxon>Pseudomonadati</taxon>
        <taxon>Bacteroidota</taxon>
        <taxon>Chitinophagia</taxon>
        <taxon>Chitinophagales</taxon>
        <taxon>Chitinophagaceae</taxon>
        <taxon>Chitinophaga</taxon>
    </lineage>
</organism>
<evidence type="ECO:0000313" key="1">
    <source>
        <dbReference type="EMBL" id="SEB03997.1"/>
    </source>
</evidence>
<reference evidence="2" key="1">
    <citation type="submission" date="2016-10" db="EMBL/GenBank/DDBJ databases">
        <authorList>
            <person name="Varghese N."/>
            <person name="Submissions S."/>
        </authorList>
    </citation>
    <scope>NUCLEOTIDE SEQUENCE [LARGE SCALE GENOMIC DNA]</scope>
    <source>
        <strain evidence="2">DSM 23920</strain>
    </source>
</reference>
<sequence>MTSNKAEINMLLDIHTTFSKLPVTFRELVSEECNWSTPTFYRKMRGRDKADPNNKGRIIPALSKAEKEAIIRKTQVVYQELTDFLEKYSTN</sequence>
<evidence type="ECO:0000313" key="2">
    <source>
        <dbReference type="Proteomes" id="UP000199656"/>
    </source>
</evidence>